<name>A0A4P8IW26_9BURK</name>
<evidence type="ECO:0000256" key="3">
    <source>
        <dbReference type="ARBA" id="ARBA00022729"/>
    </source>
</evidence>
<dbReference type="KEGG" id="tvl:FAZ95_26395"/>
<evidence type="ECO:0000256" key="4">
    <source>
        <dbReference type="SAM" id="MobiDB-lite"/>
    </source>
</evidence>
<evidence type="ECO:0000313" key="6">
    <source>
        <dbReference type="Proteomes" id="UP000298656"/>
    </source>
</evidence>
<evidence type="ECO:0000256" key="2">
    <source>
        <dbReference type="ARBA" id="ARBA00014024"/>
    </source>
</evidence>
<reference evidence="5 6" key="1">
    <citation type="submission" date="2019-05" db="EMBL/GenBank/DDBJ databases">
        <title>Burkholderia sp. DHOD12, isolated from subtropical forest soil.</title>
        <authorList>
            <person name="Gao Z.-H."/>
            <person name="Qiu L.-H."/>
        </authorList>
    </citation>
    <scope>NUCLEOTIDE SEQUENCE [LARGE SCALE GENOMIC DNA]</scope>
    <source>
        <strain evidence="5 6">DHOD12</strain>
    </source>
</reference>
<evidence type="ECO:0000256" key="1">
    <source>
        <dbReference type="ARBA" id="ARBA00003989"/>
    </source>
</evidence>
<feature type="region of interest" description="Disordered" evidence="4">
    <location>
        <begin position="50"/>
        <end position="105"/>
    </location>
</feature>
<dbReference type="OrthoDB" id="6869495at2"/>
<evidence type="ECO:0000313" key="5">
    <source>
        <dbReference type="EMBL" id="QCP52681.1"/>
    </source>
</evidence>
<keyword evidence="6" id="KW-1185">Reference proteome</keyword>
<dbReference type="EMBL" id="CP040078">
    <property type="protein sequence ID" value="QCP52681.1"/>
    <property type="molecule type" value="Genomic_DNA"/>
</dbReference>
<accession>A0A4P8IW26</accession>
<protein>
    <recommendedName>
        <fullName evidence="2">Curli production assembly/transport component CsgE</fullName>
    </recommendedName>
</protein>
<dbReference type="InterPro" id="IPR018900">
    <property type="entry name" value="Curli_CsgE"/>
</dbReference>
<sequence>MTKKTGRRGAWPRPTSTPARWLVYRFRRHVLVMGVSLALGTFAGHASAQSIAPGTPPATQPTTPSSASNIKPKDIVDGAPLSPSSAPSGNGSGSASVPPSPEVGDKRALQETLAGIVTDQVVTLIGQNFYGYFVAAWRELPLASRYNISIHEKPSARWGSLVWVEFEHRHLFEAFLSPTRSNIKLAAERAANVAYQNMVRTDIERLLFRDQDLGPDEM</sequence>
<organism evidence="5 6">
    <name type="scientific">Trinickia violacea</name>
    <dbReference type="NCBI Taxonomy" id="2571746"/>
    <lineage>
        <taxon>Bacteria</taxon>
        <taxon>Pseudomonadati</taxon>
        <taxon>Pseudomonadota</taxon>
        <taxon>Betaproteobacteria</taxon>
        <taxon>Burkholderiales</taxon>
        <taxon>Burkholderiaceae</taxon>
        <taxon>Trinickia</taxon>
    </lineage>
</organism>
<gene>
    <name evidence="5" type="ORF">FAZ95_26395</name>
</gene>
<keyword evidence="3" id="KW-0732">Signal</keyword>
<dbReference type="AlphaFoldDB" id="A0A4P8IW26"/>
<comment type="function">
    <text evidence="1">May be involved in the biogenesis of curli organelles.</text>
</comment>
<dbReference type="Proteomes" id="UP000298656">
    <property type="component" value="Chromosome 2"/>
</dbReference>
<proteinExistence type="predicted"/>
<dbReference type="Pfam" id="PF10627">
    <property type="entry name" value="CsgE"/>
    <property type="match status" value="1"/>
</dbReference>
<feature type="compositionally biased region" description="Low complexity" evidence="4">
    <location>
        <begin position="78"/>
        <end position="97"/>
    </location>
</feature>